<dbReference type="Proteomes" id="UP000469558">
    <property type="component" value="Unassembled WGS sequence"/>
</dbReference>
<dbReference type="GO" id="GO:0004842">
    <property type="term" value="F:ubiquitin-protein transferase activity"/>
    <property type="evidence" value="ECO:0007669"/>
    <property type="project" value="InterPro"/>
</dbReference>
<evidence type="ECO:0000256" key="2">
    <source>
        <dbReference type="SAM" id="MobiDB-lite"/>
    </source>
</evidence>
<protein>
    <recommendedName>
        <fullName evidence="5">RING-type domain-containing protein</fullName>
    </recommendedName>
</protein>
<feature type="coiled-coil region" evidence="1">
    <location>
        <begin position="41"/>
        <end position="80"/>
    </location>
</feature>
<name>A0A8T9C2Z5_9HELO</name>
<evidence type="ECO:0008006" key="5">
    <source>
        <dbReference type="Google" id="ProtNLM"/>
    </source>
</evidence>
<dbReference type="PANTHER" id="PTHR11685">
    <property type="entry name" value="RBR FAMILY RING FINGER AND IBR DOMAIN-CONTAINING"/>
    <property type="match status" value="1"/>
</dbReference>
<keyword evidence="1" id="KW-0175">Coiled coil</keyword>
<evidence type="ECO:0000256" key="1">
    <source>
        <dbReference type="SAM" id="Coils"/>
    </source>
</evidence>
<sequence length="309" mass="34202">MDSSQLTDLGSITAALQILDADTEQVLEDHYLKSVSPIRALDNLQRQKASLEERALVILNEQLDEIQEQEQAVLAEYRARRAPLLQHLTILSPSAREIIQRRRDELGLDPLGDTEGLADLDEATTPQGETPPRVYECDSCGESFPLSETMILACNHQYCRQCTRRMFNMSLTGETTFPTACCKESIPLPTARDFLTPESVLAYEAKVVEQATPEKIHCSNRRCGRFIPPEFVGPEEAYCTECAVHTCSRCQFATHSGDCPTDEGLVQALEAGLAKGWQRYVARVLGNFATSAQSLGKRVPAPSLVTGLR</sequence>
<dbReference type="SUPFAM" id="SSF57850">
    <property type="entry name" value="RING/U-box"/>
    <property type="match status" value="1"/>
</dbReference>
<reference evidence="3 4" key="1">
    <citation type="submission" date="2018-05" db="EMBL/GenBank/DDBJ databases">
        <title>Genome sequencing and assembly of the regulated plant pathogen Lachnellula willkommii and related sister species for the development of diagnostic species identification markers.</title>
        <authorList>
            <person name="Giroux E."/>
            <person name="Bilodeau G."/>
        </authorList>
    </citation>
    <scope>NUCLEOTIDE SEQUENCE [LARGE SCALE GENOMIC DNA]</scope>
    <source>
        <strain evidence="3 4">CBS 268.59</strain>
    </source>
</reference>
<feature type="region of interest" description="Disordered" evidence="2">
    <location>
        <begin position="107"/>
        <end position="131"/>
    </location>
</feature>
<dbReference type="InterPro" id="IPR013083">
    <property type="entry name" value="Znf_RING/FYVE/PHD"/>
</dbReference>
<evidence type="ECO:0000313" key="4">
    <source>
        <dbReference type="Proteomes" id="UP000469558"/>
    </source>
</evidence>
<organism evidence="3 4">
    <name type="scientific">Lachnellula suecica</name>
    <dbReference type="NCBI Taxonomy" id="602035"/>
    <lineage>
        <taxon>Eukaryota</taxon>
        <taxon>Fungi</taxon>
        <taxon>Dikarya</taxon>
        <taxon>Ascomycota</taxon>
        <taxon>Pezizomycotina</taxon>
        <taxon>Leotiomycetes</taxon>
        <taxon>Helotiales</taxon>
        <taxon>Lachnaceae</taxon>
        <taxon>Lachnellula</taxon>
    </lineage>
</organism>
<proteinExistence type="predicted"/>
<dbReference type="EMBL" id="QGMK01000790">
    <property type="protein sequence ID" value="TVY78332.1"/>
    <property type="molecule type" value="Genomic_DNA"/>
</dbReference>
<dbReference type="AlphaFoldDB" id="A0A8T9C2Z5"/>
<comment type="caution">
    <text evidence="3">The sequence shown here is derived from an EMBL/GenBank/DDBJ whole genome shotgun (WGS) entry which is preliminary data.</text>
</comment>
<dbReference type="OrthoDB" id="9977870at2759"/>
<accession>A0A8T9C2Z5</accession>
<evidence type="ECO:0000313" key="3">
    <source>
        <dbReference type="EMBL" id="TVY78332.1"/>
    </source>
</evidence>
<dbReference type="Gene3D" id="3.30.40.10">
    <property type="entry name" value="Zinc/RING finger domain, C3HC4 (zinc finger)"/>
    <property type="match status" value="1"/>
</dbReference>
<keyword evidence="4" id="KW-1185">Reference proteome</keyword>
<dbReference type="InterPro" id="IPR031127">
    <property type="entry name" value="E3_UB_ligase_RBR"/>
</dbReference>
<gene>
    <name evidence="3" type="ORF">LSUE1_G003962</name>
</gene>
<dbReference type="CDD" id="cd20335">
    <property type="entry name" value="BRcat_RBR"/>
    <property type="match status" value="1"/>
</dbReference>
<dbReference type="GO" id="GO:0016567">
    <property type="term" value="P:protein ubiquitination"/>
    <property type="evidence" value="ECO:0007669"/>
    <property type="project" value="InterPro"/>
</dbReference>